<evidence type="ECO:0000313" key="7">
    <source>
        <dbReference type="EMBL" id="MDI1487671.1"/>
    </source>
</evidence>
<feature type="domain" description="PPM-type phosphatase" evidence="6">
    <location>
        <begin position="163"/>
        <end position="540"/>
    </location>
</feature>
<dbReference type="InterPro" id="IPR001932">
    <property type="entry name" value="PPM-type_phosphatase-like_dom"/>
</dbReference>
<feature type="region of interest" description="Disordered" evidence="5">
    <location>
        <begin position="226"/>
        <end position="255"/>
    </location>
</feature>
<dbReference type="GO" id="GO:0046872">
    <property type="term" value="F:metal ion binding"/>
    <property type="evidence" value="ECO:0007669"/>
    <property type="project" value="UniProtKB-KW"/>
</dbReference>
<keyword evidence="2 4" id="KW-0378">Hydrolase</keyword>
<dbReference type="Proteomes" id="UP001161017">
    <property type="component" value="Unassembled WGS sequence"/>
</dbReference>
<dbReference type="CDD" id="cd00143">
    <property type="entry name" value="PP2Cc"/>
    <property type="match status" value="1"/>
</dbReference>
<dbReference type="PANTHER" id="PTHR13832">
    <property type="entry name" value="PROTEIN PHOSPHATASE 2C"/>
    <property type="match status" value="1"/>
</dbReference>
<reference evidence="7" key="1">
    <citation type="journal article" date="2023" name="Genome Biol. Evol.">
        <title>First Whole Genome Sequence and Flow Cytometry Genome Size Data for the Lichen-Forming Fungus Ramalina farinacea (Ascomycota).</title>
        <authorList>
            <person name="Llewellyn T."/>
            <person name="Mian S."/>
            <person name="Hill R."/>
            <person name="Leitch I.J."/>
            <person name="Gaya E."/>
        </authorList>
    </citation>
    <scope>NUCLEOTIDE SEQUENCE</scope>
    <source>
        <strain evidence="7">LIQ254RAFAR</strain>
    </source>
</reference>
<feature type="compositionally biased region" description="Low complexity" evidence="5">
    <location>
        <begin position="239"/>
        <end position="255"/>
    </location>
</feature>
<dbReference type="PROSITE" id="PS51746">
    <property type="entry name" value="PPM_2"/>
    <property type="match status" value="1"/>
</dbReference>
<feature type="compositionally biased region" description="Low complexity" evidence="5">
    <location>
        <begin position="40"/>
        <end position="50"/>
    </location>
</feature>
<evidence type="ECO:0000256" key="1">
    <source>
        <dbReference type="ARBA" id="ARBA00022723"/>
    </source>
</evidence>
<feature type="compositionally biased region" description="Basic and acidic residues" evidence="5">
    <location>
        <begin position="147"/>
        <end position="161"/>
    </location>
</feature>
<evidence type="ECO:0000256" key="3">
    <source>
        <dbReference type="ARBA" id="ARBA00022912"/>
    </source>
</evidence>
<name>A0AA43QJI0_9LECA</name>
<comment type="caution">
    <text evidence="7">The sequence shown here is derived from an EMBL/GenBank/DDBJ whole genome shotgun (WGS) entry which is preliminary data.</text>
</comment>
<dbReference type="Gene3D" id="3.60.40.10">
    <property type="entry name" value="PPM-type phosphatase domain"/>
    <property type="match status" value="1"/>
</dbReference>
<keyword evidence="8" id="KW-1185">Reference proteome</keyword>
<proteinExistence type="inferred from homology"/>
<dbReference type="SUPFAM" id="SSF81606">
    <property type="entry name" value="PP2C-like"/>
    <property type="match status" value="1"/>
</dbReference>
<dbReference type="InterPro" id="IPR015655">
    <property type="entry name" value="PP2C"/>
</dbReference>
<keyword evidence="3 4" id="KW-0904">Protein phosphatase</keyword>
<feature type="region of interest" description="Disordered" evidence="5">
    <location>
        <begin position="548"/>
        <end position="573"/>
    </location>
</feature>
<evidence type="ECO:0000256" key="5">
    <source>
        <dbReference type="SAM" id="MobiDB-lite"/>
    </source>
</evidence>
<dbReference type="PROSITE" id="PS01032">
    <property type="entry name" value="PPM_1"/>
    <property type="match status" value="1"/>
</dbReference>
<dbReference type="InterPro" id="IPR036457">
    <property type="entry name" value="PPM-type-like_dom_sf"/>
</dbReference>
<organism evidence="7 8">
    <name type="scientific">Ramalina farinacea</name>
    <dbReference type="NCBI Taxonomy" id="258253"/>
    <lineage>
        <taxon>Eukaryota</taxon>
        <taxon>Fungi</taxon>
        <taxon>Dikarya</taxon>
        <taxon>Ascomycota</taxon>
        <taxon>Pezizomycotina</taxon>
        <taxon>Lecanoromycetes</taxon>
        <taxon>OSLEUM clade</taxon>
        <taxon>Lecanoromycetidae</taxon>
        <taxon>Lecanorales</taxon>
        <taxon>Lecanorineae</taxon>
        <taxon>Ramalinaceae</taxon>
        <taxon>Ramalina</taxon>
    </lineage>
</organism>
<protein>
    <submittedName>
        <fullName evidence="7">Protein phosphatase 2C 6</fullName>
    </submittedName>
</protein>
<dbReference type="InterPro" id="IPR000222">
    <property type="entry name" value="PP2C_BS"/>
</dbReference>
<dbReference type="Pfam" id="PF00481">
    <property type="entry name" value="PP2C"/>
    <property type="match status" value="1"/>
</dbReference>
<feature type="region of interest" description="Disordered" evidence="5">
    <location>
        <begin position="319"/>
        <end position="359"/>
    </location>
</feature>
<accession>A0AA43QJI0</accession>
<dbReference type="SMART" id="SM00332">
    <property type="entry name" value="PP2Cc"/>
    <property type="match status" value="1"/>
</dbReference>
<evidence type="ECO:0000313" key="8">
    <source>
        <dbReference type="Proteomes" id="UP001161017"/>
    </source>
</evidence>
<feature type="region of interest" description="Disordered" evidence="5">
    <location>
        <begin position="40"/>
        <end position="81"/>
    </location>
</feature>
<evidence type="ECO:0000259" key="6">
    <source>
        <dbReference type="PROSITE" id="PS51746"/>
    </source>
</evidence>
<sequence length="573" mass="60502">MPPTTTITTAAQAIRPTKSIKQANFFRAFHDYFVTHLPSSSLHPDSRSSSGPGHQLPRSASKPHDSKSGPSPAPLLGHQASRDTTVVRIPLRSAKHHFGVSVSRGTRPYNEDAYQAGVIELPAFAKRAPLTLSRAPKDSPLVAYREAQRREREQQDKKARNDGTNSTTDGEGQGAEGASGDPQVFYFGVFDGHGGADCSGYLTEKLHQKIEETAKLFDLKSTLNQPQISQGSGVHPAISQDLSSSSPDSSSESSPLIDRLITPLLKSYKENIGGYFKRFTPQPLSPPASPPTILTILAHAFLSTDLSFLLTQLRLAAQQNQPTSPSSSSTDRPINDHDSSHPTPSSPFPQTHIPTAPFRGGSTASIALISTPTPTPFWHPSTTATLTTAHVGDTRILLSRVSDGAPVALTTNHHASNPRESSRLRRFAAGSMITDSFGEERLSGLANTRAFGDMGSKSLGVSAEPECSTTHIAASEYAFMVIVSDGISGVMSDQEIIDTVKEARTPELAARELVAFATDVGASEGGEEGADNATGLVVRMGGGSEGGRVDGGVWARGRGGGGGDGRRGRGGGG</sequence>
<evidence type="ECO:0000256" key="2">
    <source>
        <dbReference type="ARBA" id="ARBA00022801"/>
    </source>
</evidence>
<dbReference type="EMBL" id="JAPUFD010000006">
    <property type="protein sequence ID" value="MDI1487671.1"/>
    <property type="molecule type" value="Genomic_DNA"/>
</dbReference>
<comment type="similarity">
    <text evidence="4">Belongs to the PP2C family.</text>
</comment>
<dbReference type="GO" id="GO:0004722">
    <property type="term" value="F:protein serine/threonine phosphatase activity"/>
    <property type="evidence" value="ECO:0007669"/>
    <property type="project" value="InterPro"/>
</dbReference>
<feature type="region of interest" description="Disordered" evidence="5">
    <location>
        <begin position="147"/>
        <end position="178"/>
    </location>
</feature>
<evidence type="ECO:0000256" key="4">
    <source>
        <dbReference type="RuleBase" id="RU003465"/>
    </source>
</evidence>
<gene>
    <name evidence="7" type="primary">PTC6</name>
    <name evidence="7" type="ORF">OHK93_006942</name>
</gene>
<dbReference type="PANTHER" id="PTHR13832:SF589">
    <property type="entry name" value="[PYRUVATE DEHYDROGENASE [ACETYL-TRANSFERRING]]-PHOSPHATASE 2, MITOCHONDRIAL"/>
    <property type="match status" value="1"/>
</dbReference>
<keyword evidence="1" id="KW-0479">Metal-binding</keyword>
<dbReference type="AlphaFoldDB" id="A0AA43QJI0"/>